<dbReference type="GO" id="GO:0047661">
    <property type="term" value="F:amino-acid racemase activity"/>
    <property type="evidence" value="ECO:0007669"/>
    <property type="project" value="InterPro"/>
</dbReference>
<evidence type="ECO:0000313" key="3">
    <source>
        <dbReference type="RefSeq" id="XP_010254353.1"/>
    </source>
</evidence>
<dbReference type="PANTHER" id="PTHR21198:SF7">
    <property type="entry name" value="ASPARTATE-GLUTAMATE RACEMASE FAMILY"/>
    <property type="match status" value="1"/>
</dbReference>
<dbReference type="InterPro" id="IPR015942">
    <property type="entry name" value="Asp/Glu/hydantoin_racemase"/>
</dbReference>
<dbReference type="SUPFAM" id="SSF53681">
    <property type="entry name" value="Aspartate/glutamate racemase"/>
    <property type="match status" value="2"/>
</dbReference>
<keyword evidence="1" id="KW-0413">Isomerase</keyword>
<dbReference type="STRING" id="4432.A0A1U7ZK40"/>
<dbReference type="KEGG" id="nnu:104595349"/>
<dbReference type="OMA" id="NTAHHWF"/>
<dbReference type="AlphaFoldDB" id="A0A1U7ZK40"/>
<proteinExistence type="predicted"/>
<dbReference type="eggNOG" id="ENOG502QU3Q">
    <property type="taxonomic scope" value="Eukaryota"/>
</dbReference>
<accession>A0A1U7ZK40</accession>
<keyword evidence="2" id="KW-1185">Reference proteome</keyword>
<protein>
    <submittedName>
        <fullName evidence="3">Uncharacterized protein LOC104595349</fullName>
    </submittedName>
</protein>
<gene>
    <name evidence="3" type="primary">LOC104595349</name>
</gene>
<dbReference type="Proteomes" id="UP000189703">
    <property type="component" value="Unplaced"/>
</dbReference>
<dbReference type="InParanoid" id="A0A1U7ZK40"/>
<reference evidence="3" key="1">
    <citation type="submission" date="2025-08" db="UniProtKB">
        <authorList>
            <consortium name="RefSeq"/>
        </authorList>
    </citation>
    <scope>IDENTIFICATION</scope>
</reference>
<dbReference type="OrthoDB" id="187836at2759"/>
<evidence type="ECO:0000256" key="1">
    <source>
        <dbReference type="ARBA" id="ARBA00023235"/>
    </source>
</evidence>
<dbReference type="Pfam" id="PF01177">
    <property type="entry name" value="Asp_Glu_race"/>
    <property type="match status" value="1"/>
</dbReference>
<dbReference type="Gene3D" id="3.40.50.1860">
    <property type="match status" value="2"/>
</dbReference>
<dbReference type="RefSeq" id="XP_010254353.1">
    <property type="nucleotide sequence ID" value="XM_010256051.2"/>
</dbReference>
<dbReference type="InterPro" id="IPR001920">
    <property type="entry name" value="Asp/Glu_race"/>
</dbReference>
<dbReference type="GeneID" id="104595349"/>
<name>A0A1U7ZK40_NELNU</name>
<evidence type="ECO:0000313" key="2">
    <source>
        <dbReference type="Proteomes" id="UP000189703"/>
    </source>
</evidence>
<organism evidence="2 3">
    <name type="scientific">Nelumbo nucifera</name>
    <name type="common">Sacred lotus</name>
    <dbReference type="NCBI Taxonomy" id="4432"/>
    <lineage>
        <taxon>Eukaryota</taxon>
        <taxon>Viridiplantae</taxon>
        <taxon>Streptophyta</taxon>
        <taxon>Embryophyta</taxon>
        <taxon>Tracheophyta</taxon>
        <taxon>Spermatophyta</taxon>
        <taxon>Magnoliopsida</taxon>
        <taxon>Proteales</taxon>
        <taxon>Nelumbonaceae</taxon>
        <taxon>Nelumbo</taxon>
    </lineage>
</organism>
<sequence length="343" mass="37837">MFDGSIVMSFCTWNCPTYLVCSVNKYRNQCRTRAYPALAVQPSSILLHTDDNGNWVECKRRSGSRSAPSSNQTSSSLLSQANTVGIIGGVSAVSTLNFLEKLIFWSSKDGEENLPFVVCSDPVLNKELLSHERSGFPYLNTKTAPAQLDHTSVVENLQHKRAFLEHSGARCIVMPCHILHKWHGEVSQGCSIPFLHVGECIALELKEANLKPVEAGSNVRIGVLATDTTLAAGFYQEKLETQGFEVVLPDKATMEHTVIPAVEALNRKDMEGARNLLRIALQVLLVRAVNTVIIASDDMQGLLPQDDPLLKKCIDPMDALARSTIKWAKSTGKMHKDTLMELY</sequence>
<dbReference type="FunCoup" id="A0A1U7ZK40">
    <property type="interactions" value="26"/>
</dbReference>
<dbReference type="PANTHER" id="PTHR21198">
    <property type="entry name" value="GLUTAMATE RACEMASE"/>
    <property type="match status" value="1"/>
</dbReference>